<comment type="caution">
    <text evidence="2">The sequence shown here is derived from an EMBL/GenBank/DDBJ whole genome shotgun (WGS) entry which is preliminary data.</text>
</comment>
<name>A0A086ZU04_9BIFI</name>
<gene>
    <name evidence="2" type="ORF">BBIA_2137</name>
</gene>
<protein>
    <submittedName>
        <fullName evidence="2">Uncharacterized protein</fullName>
    </submittedName>
</protein>
<sequence>MDEPDPYYDAPTDHIHPIATGWEGEPNNSRSFMLYYED</sequence>
<dbReference type="EMBL" id="JGYN01000018">
    <property type="protein sequence ID" value="KFI50004.1"/>
    <property type="molecule type" value="Genomic_DNA"/>
</dbReference>
<evidence type="ECO:0000313" key="2">
    <source>
        <dbReference type="EMBL" id="KFI50004.1"/>
    </source>
</evidence>
<keyword evidence="3" id="KW-1185">Reference proteome</keyword>
<evidence type="ECO:0000256" key="1">
    <source>
        <dbReference type="SAM" id="MobiDB-lite"/>
    </source>
</evidence>
<feature type="region of interest" description="Disordered" evidence="1">
    <location>
        <begin position="1"/>
        <end position="22"/>
    </location>
</feature>
<organism evidence="2 3">
    <name type="scientific">Bifidobacterium biavatii DSM 23969</name>
    <dbReference type="NCBI Taxonomy" id="1437608"/>
    <lineage>
        <taxon>Bacteria</taxon>
        <taxon>Bacillati</taxon>
        <taxon>Actinomycetota</taxon>
        <taxon>Actinomycetes</taxon>
        <taxon>Bifidobacteriales</taxon>
        <taxon>Bifidobacteriaceae</taxon>
        <taxon>Bifidobacterium</taxon>
    </lineage>
</organism>
<dbReference type="Proteomes" id="UP000029108">
    <property type="component" value="Unassembled WGS sequence"/>
</dbReference>
<reference evidence="2 3" key="1">
    <citation type="submission" date="2014-03" db="EMBL/GenBank/DDBJ databases">
        <title>Genomics of Bifidobacteria.</title>
        <authorList>
            <person name="Ventura M."/>
            <person name="Milani C."/>
            <person name="Lugli G.A."/>
        </authorList>
    </citation>
    <scope>NUCLEOTIDE SEQUENCE [LARGE SCALE GENOMIC DNA]</scope>
    <source>
        <strain evidence="2 3">DSM 23969</strain>
    </source>
</reference>
<dbReference type="AlphaFoldDB" id="A0A086ZU04"/>
<accession>A0A086ZU04</accession>
<evidence type="ECO:0000313" key="3">
    <source>
        <dbReference type="Proteomes" id="UP000029108"/>
    </source>
</evidence>
<proteinExistence type="predicted"/>